<reference evidence="3 4" key="1">
    <citation type="submission" date="2023-10" db="EMBL/GenBank/DDBJ databases">
        <title>Two novel species belonging to the OM43/NOR5 clade.</title>
        <authorList>
            <person name="Park M."/>
        </authorList>
    </citation>
    <scope>NUCLEOTIDE SEQUENCE [LARGE SCALE GENOMIC DNA]</scope>
    <source>
        <strain evidence="3 4">IMCC43200</strain>
    </source>
</reference>
<dbReference type="InterPro" id="IPR038678">
    <property type="entry name" value="Spondin_N_sf"/>
</dbReference>
<gene>
    <name evidence="3" type="ORF">R0135_06390</name>
</gene>
<name>A0ABZ0I5I7_9GAMM</name>
<evidence type="ECO:0000259" key="2">
    <source>
        <dbReference type="Pfam" id="PF06468"/>
    </source>
</evidence>
<dbReference type="RefSeq" id="WP_407349425.1">
    <property type="nucleotide sequence ID" value="NZ_CP136864.1"/>
</dbReference>
<dbReference type="EMBL" id="CP136864">
    <property type="protein sequence ID" value="WOJ94792.1"/>
    <property type="molecule type" value="Genomic_DNA"/>
</dbReference>
<proteinExistence type="predicted"/>
<dbReference type="PROSITE" id="PS51257">
    <property type="entry name" value="PROKAR_LIPOPROTEIN"/>
    <property type="match status" value="1"/>
</dbReference>
<sequence length="237" mass="24108">MKHLTVPLLACVLVACGDSGTSTAPPPPTPEPTTPASASFEVTVVNLSNAQPLSPIAVLAHGADQRLFTVGQAASQGLEMLAESGDNSELLAEIDARATISGEAPLGPGATTTLTLELDSDDTNATLLSLASMLVNTNDAITALNGIDVSGLAVGDTLAFSTVAYDSGTEANDEAAGTIPGPADGGEGFNADRNDVADQVTMHGGVVTVDDGLNTSVLNQTHRFDNPVARVMIRRTQ</sequence>
<feature type="domain" description="Spondin" evidence="2">
    <location>
        <begin position="53"/>
        <end position="170"/>
    </location>
</feature>
<protein>
    <submittedName>
        <fullName evidence="3">Spondin domain-containing protein</fullName>
    </submittedName>
</protein>
<evidence type="ECO:0000313" key="3">
    <source>
        <dbReference type="EMBL" id="WOJ94792.1"/>
    </source>
</evidence>
<evidence type="ECO:0000256" key="1">
    <source>
        <dbReference type="SAM" id="SignalP"/>
    </source>
</evidence>
<evidence type="ECO:0000313" key="4">
    <source>
        <dbReference type="Proteomes" id="UP001626537"/>
    </source>
</evidence>
<dbReference type="InterPro" id="IPR009465">
    <property type="entry name" value="Spondin_N"/>
</dbReference>
<feature type="chain" id="PRO_5045348349" evidence="1">
    <location>
        <begin position="25"/>
        <end position="237"/>
    </location>
</feature>
<accession>A0ABZ0I5I7</accession>
<organism evidence="3 4">
    <name type="scientific">Congregibacter variabilis</name>
    <dbReference type="NCBI Taxonomy" id="3081200"/>
    <lineage>
        <taxon>Bacteria</taxon>
        <taxon>Pseudomonadati</taxon>
        <taxon>Pseudomonadota</taxon>
        <taxon>Gammaproteobacteria</taxon>
        <taxon>Cellvibrionales</taxon>
        <taxon>Halieaceae</taxon>
        <taxon>Congregibacter</taxon>
    </lineage>
</organism>
<dbReference type="NCBIfam" id="NF038123">
    <property type="entry name" value="NF038123_dom"/>
    <property type="match status" value="1"/>
</dbReference>
<keyword evidence="1" id="KW-0732">Signal</keyword>
<dbReference type="Pfam" id="PF06468">
    <property type="entry name" value="Spond_N"/>
    <property type="match status" value="1"/>
</dbReference>
<feature type="signal peptide" evidence="1">
    <location>
        <begin position="1"/>
        <end position="24"/>
    </location>
</feature>
<dbReference type="Gene3D" id="2.60.40.2130">
    <property type="entry name" value="F-spondin domain"/>
    <property type="match status" value="1"/>
</dbReference>
<dbReference type="Proteomes" id="UP001626537">
    <property type="component" value="Chromosome"/>
</dbReference>
<keyword evidence="4" id="KW-1185">Reference proteome</keyword>